<feature type="domain" description="HTH cro/C1-type" evidence="1">
    <location>
        <begin position="1"/>
        <end position="46"/>
    </location>
</feature>
<dbReference type="Gene3D" id="1.10.260.40">
    <property type="entry name" value="lambda repressor-like DNA-binding domains"/>
    <property type="match status" value="1"/>
</dbReference>
<dbReference type="PROSITE" id="PS50943">
    <property type="entry name" value="HTH_CROC1"/>
    <property type="match status" value="1"/>
</dbReference>
<name>A0ABN1EYQ5_9PROT</name>
<proteinExistence type="predicted"/>
<dbReference type="EMBL" id="BAAAFZ010000014">
    <property type="protein sequence ID" value="GAA0577123.1"/>
    <property type="molecule type" value="Genomic_DNA"/>
</dbReference>
<dbReference type="CDD" id="cd00093">
    <property type="entry name" value="HTH_XRE"/>
    <property type="match status" value="1"/>
</dbReference>
<evidence type="ECO:0000259" key="1">
    <source>
        <dbReference type="PROSITE" id="PS50943"/>
    </source>
</evidence>
<organism evidence="2 3">
    <name type="scientific">Craurococcus roseus</name>
    <dbReference type="NCBI Taxonomy" id="77585"/>
    <lineage>
        <taxon>Bacteria</taxon>
        <taxon>Pseudomonadati</taxon>
        <taxon>Pseudomonadota</taxon>
        <taxon>Alphaproteobacteria</taxon>
        <taxon>Acetobacterales</taxon>
        <taxon>Acetobacteraceae</taxon>
        <taxon>Craurococcus</taxon>
    </lineage>
</organism>
<dbReference type="InterPro" id="IPR041413">
    <property type="entry name" value="MLTR_LBD"/>
</dbReference>
<evidence type="ECO:0000313" key="3">
    <source>
        <dbReference type="Proteomes" id="UP001501588"/>
    </source>
</evidence>
<dbReference type="SUPFAM" id="SSF47413">
    <property type="entry name" value="lambda repressor-like DNA-binding domains"/>
    <property type="match status" value="1"/>
</dbReference>
<dbReference type="InterPro" id="IPR001387">
    <property type="entry name" value="Cro/C1-type_HTH"/>
</dbReference>
<dbReference type="PANTHER" id="PTHR35010">
    <property type="entry name" value="BLL4672 PROTEIN-RELATED"/>
    <property type="match status" value="1"/>
</dbReference>
<reference evidence="2 3" key="1">
    <citation type="journal article" date="2019" name="Int. J. Syst. Evol. Microbiol.">
        <title>The Global Catalogue of Microorganisms (GCM) 10K type strain sequencing project: providing services to taxonomists for standard genome sequencing and annotation.</title>
        <authorList>
            <consortium name="The Broad Institute Genomics Platform"/>
            <consortium name="The Broad Institute Genome Sequencing Center for Infectious Disease"/>
            <person name="Wu L."/>
            <person name="Ma J."/>
        </authorList>
    </citation>
    <scope>NUCLEOTIDE SEQUENCE [LARGE SCALE GENOMIC DNA]</scope>
    <source>
        <strain evidence="2 3">JCM 9933</strain>
    </source>
</reference>
<dbReference type="Pfam" id="PF17765">
    <property type="entry name" value="MLTR_LBD"/>
    <property type="match status" value="1"/>
</dbReference>
<comment type="caution">
    <text evidence="2">The sequence shown here is derived from an EMBL/GenBank/DDBJ whole genome shotgun (WGS) entry which is preliminary data.</text>
</comment>
<sequence>MSQLALANAAEVSQRHVSFLELGRTAPSREMVLRLAAALDLPYRQQNALLLTAGFAPVWRESALGAPEAATVDRALGFMLGQQEPFPAFAFDRRWNLLRANTGARRMVGFLTGGPPFEPDPARPLNLADALLAPDGLRPLVANWREVALHFVRGVRADALHDGTAETAALLDRLLGYPDVPGVAALPAAEGEGEPVLAMRVVKGETALNLFTTISTLGTPQDVAAQEVRVECFFPADEATANAFRGWAASR</sequence>
<keyword evidence="3" id="KW-1185">Reference proteome</keyword>
<dbReference type="Gene3D" id="3.30.450.180">
    <property type="match status" value="1"/>
</dbReference>
<dbReference type="InterPro" id="IPR010982">
    <property type="entry name" value="Lambda_DNA-bd_dom_sf"/>
</dbReference>
<gene>
    <name evidence="2" type="ORF">GCM10009416_14660</name>
</gene>
<dbReference type="PANTHER" id="PTHR35010:SF4">
    <property type="entry name" value="BLL5781 PROTEIN"/>
    <property type="match status" value="1"/>
</dbReference>
<dbReference type="Proteomes" id="UP001501588">
    <property type="component" value="Unassembled WGS sequence"/>
</dbReference>
<evidence type="ECO:0000313" key="2">
    <source>
        <dbReference type="EMBL" id="GAA0577123.1"/>
    </source>
</evidence>
<protein>
    <submittedName>
        <fullName evidence="2">Helix-turn-helix transcriptional regulator</fullName>
    </submittedName>
</protein>
<dbReference type="Pfam" id="PF01381">
    <property type="entry name" value="HTH_3"/>
    <property type="match status" value="1"/>
</dbReference>
<accession>A0ABN1EYQ5</accession>